<organism evidence="5">
    <name type="scientific">bioreactor metagenome</name>
    <dbReference type="NCBI Taxonomy" id="1076179"/>
    <lineage>
        <taxon>unclassified sequences</taxon>
        <taxon>metagenomes</taxon>
        <taxon>ecological metagenomes</taxon>
    </lineage>
</organism>
<evidence type="ECO:0000256" key="1">
    <source>
        <dbReference type="ARBA" id="ARBA00022676"/>
    </source>
</evidence>
<proteinExistence type="predicted"/>
<evidence type="ECO:0008006" key="6">
    <source>
        <dbReference type="Google" id="ProtNLM"/>
    </source>
</evidence>
<keyword evidence="2" id="KW-0808">Transferase</keyword>
<evidence type="ECO:0000259" key="3">
    <source>
        <dbReference type="Pfam" id="PF00534"/>
    </source>
</evidence>
<sequence length="394" mass="45550">MRVGIVWQSEYPWDVRIDKMVRSMIKQGYDVSILATNKFNKDEHEKYLGADVIRLPKSSSRLKNKLINLPLFFNPYYITRIKKLIDDKNLDILIVRDLPLMLAGKYAIKLSKRKVKLVFDMAEDYPATFKVMENKSLVEKVILKNYKLARILEKGSINISDMIITVVEESAERVKRINESKKVIVISNTPDESFYNDNMSIDIMNKFSNNFNIVYEGNFGKKRGLETSIDALQILNKKINNVKVVLVGGKEEEIDYIKKYAEKIGVIDNLICTGKVPYSDLAKYVNVADIGMVPHLKCDHTETTIPNKLFDYMCLGKPVLVSDVAPLKRIVEETNSGKVFNWSDCNDFAEKVIEIIENKEEYSKNSIKAFEEKYSWKHDEKVLIKELEELYKNI</sequence>
<evidence type="ECO:0000259" key="4">
    <source>
        <dbReference type="Pfam" id="PF13439"/>
    </source>
</evidence>
<feature type="domain" description="Glycosyltransferase subfamily 4-like N-terminal" evidence="4">
    <location>
        <begin position="17"/>
        <end position="189"/>
    </location>
</feature>
<gene>
    <name evidence="5" type="ORF">SDC9_49266</name>
</gene>
<comment type="caution">
    <text evidence="5">The sequence shown here is derived from an EMBL/GenBank/DDBJ whole genome shotgun (WGS) entry which is preliminary data.</text>
</comment>
<accession>A0A644WHE7</accession>
<dbReference type="SUPFAM" id="SSF53756">
    <property type="entry name" value="UDP-Glycosyltransferase/glycogen phosphorylase"/>
    <property type="match status" value="1"/>
</dbReference>
<dbReference type="Pfam" id="PF00534">
    <property type="entry name" value="Glycos_transf_1"/>
    <property type="match status" value="1"/>
</dbReference>
<evidence type="ECO:0000256" key="2">
    <source>
        <dbReference type="ARBA" id="ARBA00022679"/>
    </source>
</evidence>
<dbReference type="CDD" id="cd03794">
    <property type="entry name" value="GT4_WbuB-like"/>
    <property type="match status" value="1"/>
</dbReference>
<name>A0A644WHE7_9ZZZZ</name>
<dbReference type="PANTHER" id="PTHR12526:SF629">
    <property type="entry name" value="TEICHURONIC ACID BIOSYNTHESIS GLYCOSYLTRANSFERASE TUAH-RELATED"/>
    <property type="match status" value="1"/>
</dbReference>
<dbReference type="AlphaFoldDB" id="A0A644WHE7"/>
<feature type="domain" description="Glycosyl transferase family 1" evidence="3">
    <location>
        <begin position="206"/>
        <end position="364"/>
    </location>
</feature>
<dbReference type="PANTHER" id="PTHR12526">
    <property type="entry name" value="GLYCOSYLTRANSFERASE"/>
    <property type="match status" value="1"/>
</dbReference>
<dbReference type="EMBL" id="VSSQ01000916">
    <property type="protein sequence ID" value="MPM03007.1"/>
    <property type="molecule type" value="Genomic_DNA"/>
</dbReference>
<keyword evidence="1" id="KW-0328">Glycosyltransferase</keyword>
<reference evidence="5" key="1">
    <citation type="submission" date="2019-08" db="EMBL/GenBank/DDBJ databases">
        <authorList>
            <person name="Kucharzyk K."/>
            <person name="Murdoch R.W."/>
            <person name="Higgins S."/>
            <person name="Loffler F."/>
        </authorList>
    </citation>
    <scope>NUCLEOTIDE SEQUENCE</scope>
</reference>
<protein>
    <recommendedName>
        <fullName evidence="6">Glycosyltransferase subfamily 4-like N-terminal domain-containing protein</fullName>
    </recommendedName>
</protein>
<dbReference type="Pfam" id="PF13439">
    <property type="entry name" value="Glyco_transf_4"/>
    <property type="match status" value="1"/>
</dbReference>
<dbReference type="InterPro" id="IPR001296">
    <property type="entry name" value="Glyco_trans_1"/>
</dbReference>
<dbReference type="Gene3D" id="3.40.50.2000">
    <property type="entry name" value="Glycogen Phosphorylase B"/>
    <property type="match status" value="2"/>
</dbReference>
<evidence type="ECO:0000313" key="5">
    <source>
        <dbReference type="EMBL" id="MPM03007.1"/>
    </source>
</evidence>
<dbReference type="GO" id="GO:0016757">
    <property type="term" value="F:glycosyltransferase activity"/>
    <property type="evidence" value="ECO:0007669"/>
    <property type="project" value="UniProtKB-KW"/>
</dbReference>
<dbReference type="InterPro" id="IPR028098">
    <property type="entry name" value="Glyco_trans_4-like_N"/>
</dbReference>